<dbReference type="InterPro" id="IPR008974">
    <property type="entry name" value="TRAF-like"/>
</dbReference>
<evidence type="ECO:0000256" key="2">
    <source>
        <dbReference type="ARBA" id="ARBA00010846"/>
    </source>
</evidence>
<keyword evidence="8" id="KW-1185">Reference proteome</keyword>
<dbReference type="InterPro" id="IPR011333">
    <property type="entry name" value="SKP1/BTB/POZ_sf"/>
</dbReference>
<evidence type="ECO:0000259" key="5">
    <source>
        <dbReference type="PROSITE" id="PS50144"/>
    </source>
</evidence>
<dbReference type="CDD" id="cd00121">
    <property type="entry name" value="MATH"/>
    <property type="match status" value="1"/>
</dbReference>
<dbReference type="Pfam" id="PF24570">
    <property type="entry name" value="BACK_BPM_SPOP"/>
    <property type="match status" value="1"/>
</dbReference>
<dbReference type="InParanoid" id="A0A2K2D522"/>
<accession>A0A2K2D522</accession>
<dbReference type="Gene3D" id="3.30.710.10">
    <property type="entry name" value="Potassium Channel Kv1.1, Chain A"/>
    <property type="match status" value="1"/>
</dbReference>
<reference evidence="6 7" key="1">
    <citation type="journal article" date="2010" name="Nature">
        <title>Genome sequencing and analysis of the model grass Brachypodium distachyon.</title>
        <authorList>
            <consortium name="International Brachypodium Initiative"/>
        </authorList>
    </citation>
    <scope>NUCLEOTIDE SEQUENCE [LARGE SCALE GENOMIC DNA]</scope>
    <source>
        <strain evidence="6 7">Bd21</strain>
    </source>
</reference>
<evidence type="ECO:0000313" key="8">
    <source>
        <dbReference type="Proteomes" id="UP000008810"/>
    </source>
</evidence>
<reference evidence="7" key="3">
    <citation type="submission" date="2018-08" db="UniProtKB">
        <authorList>
            <consortium name="EnsemblPlants"/>
        </authorList>
    </citation>
    <scope>IDENTIFICATION</scope>
    <source>
        <strain evidence="7">cv. Bd21</strain>
    </source>
</reference>
<dbReference type="GO" id="GO:0016567">
    <property type="term" value="P:protein ubiquitination"/>
    <property type="evidence" value="ECO:0007669"/>
    <property type="project" value="InterPro"/>
</dbReference>
<dbReference type="Pfam" id="PF00651">
    <property type="entry name" value="BTB"/>
    <property type="match status" value="1"/>
</dbReference>
<dbReference type="Proteomes" id="UP000008810">
    <property type="component" value="Chromosome 3"/>
</dbReference>
<comment type="similarity">
    <text evidence="2">Belongs to the Tdpoz family.</text>
</comment>
<feature type="domain" description="MATH" evidence="5">
    <location>
        <begin position="26"/>
        <end position="152"/>
    </location>
</feature>
<dbReference type="PROSITE" id="PS50097">
    <property type="entry name" value="BTB"/>
    <property type="match status" value="1"/>
</dbReference>
<dbReference type="PANTHER" id="PTHR26379">
    <property type="entry name" value="BTB/POZ AND MATH DOMAIN-CONTAINING PROTEIN 1"/>
    <property type="match status" value="1"/>
</dbReference>
<dbReference type="Gene3D" id="2.60.210.10">
    <property type="entry name" value="Apoptosis, Tumor Necrosis Factor Receptor Associated Protein 2, Chain A"/>
    <property type="match status" value="1"/>
</dbReference>
<gene>
    <name evidence="6" type="ORF">BRADI_3g54372v3</name>
</gene>
<evidence type="ECO:0000256" key="3">
    <source>
        <dbReference type="SAM" id="MobiDB-lite"/>
    </source>
</evidence>
<feature type="domain" description="BTB" evidence="4">
    <location>
        <begin position="186"/>
        <end position="255"/>
    </location>
</feature>
<sequence length="357" mass="38834">MSSSGAHQAGGQSSRSASPITADWSSGHLHLKIHGYSGTTNLPTGQFSSDYFSLGGHRWRVDYYPNGVRADVADYISLCLVLAQDAPPPVKVQCELSLVSESGEEHVVPPVAWAWVDTFFSPYGRLCCSRRAVLEASKHLGPDGSLTIRCDVIKKFAPEEIAAFVPVHPSDLARNLGELLETGKGADVVFEVGGKTFAAHRCVLAALSSVFAAELFGPMKESNTAPGVVRIPDMDPEVFKALLHFAYTGSLPEIPKERESMAFQHLLVAADRYKMERLKLICEQKLCEHIDRDTVASIFAVAGQHHCAGLKKACFRFVDCPENLVALLGSDSFKHLIRSCPDLVSELVELVAKAMKP</sequence>
<dbReference type="InterPro" id="IPR045005">
    <property type="entry name" value="BPM1-6"/>
</dbReference>
<dbReference type="PROSITE" id="PS50144">
    <property type="entry name" value="MATH"/>
    <property type="match status" value="1"/>
</dbReference>
<evidence type="ECO:0000259" key="4">
    <source>
        <dbReference type="PROSITE" id="PS50097"/>
    </source>
</evidence>
<dbReference type="EnsemblPlants" id="PNT69374">
    <property type="protein sequence ID" value="PNT69374"/>
    <property type="gene ID" value="BRADI_3g54372v3"/>
</dbReference>
<reference evidence="6" key="2">
    <citation type="submission" date="2017-06" db="EMBL/GenBank/DDBJ databases">
        <title>WGS assembly of Brachypodium distachyon.</title>
        <authorList>
            <consortium name="The International Brachypodium Initiative"/>
            <person name="Lucas S."/>
            <person name="Harmon-Smith M."/>
            <person name="Lail K."/>
            <person name="Tice H."/>
            <person name="Grimwood J."/>
            <person name="Bruce D."/>
            <person name="Barry K."/>
            <person name="Shu S."/>
            <person name="Lindquist E."/>
            <person name="Wang M."/>
            <person name="Pitluck S."/>
            <person name="Vogel J.P."/>
            <person name="Garvin D.F."/>
            <person name="Mockler T.C."/>
            <person name="Schmutz J."/>
            <person name="Rokhsar D."/>
            <person name="Bevan M.W."/>
        </authorList>
    </citation>
    <scope>NUCLEOTIDE SEQUENCE</scope>
    <source>
        <strain evidence="6">Bd21</strain>
    </source>
</reference>
<dbReference type="EMBL" id="CM000882">
    <property type="protein sequence ID" value="PNT69374.1"/>
    <property type="molecule type" value="Genomic_DNA"/>
</dbReference>
<dbReference type="PANTHER" id="PTHR26379:SF429">
    <property type="entry name" value="OS10G0428900 PROTEIN"/>
    <property type="match status" value="1"/>
</dbReference>
<proteinExistence type="inferred from homology"/>
<dbReference type="ExpressionAtlas" id="A0A2K2D522">
    <property type="expression patterns" value="baseline"/>
</dbReference>
<organism evidence="6">
    <name type="scientific">Brachypodium distachyon</name>
    <name type="common">Purple false brome</name>
    <name type="synonym">Trachynia distachya</name>
    <dbReference type="NCBI Taxonomy" id="15368"/>
    <lineage>
        <taxon>Eukaryota</taxon>
        <taxon>Viridiplantae</taxon>
        <taxon>Streptophyta</taxon>
        <taxon>Embryophyta</taxon>
        <taxon>Tracheophyta</taxon>
        <taxon>Spermatophyta</taxon>
        <taxon>Magnoliopsida</taxon>
        <taxon>Liliopsida</taxon>
        <taxon>Poales</taxon>
        <taxon>Poaceae</taxon>
        <taxon>BOP clade</taxon>
        <taxon>Pooideae</taxon>
        <taxon>Stipodae</taxon>
        <taxon>Brachypodieae</taxon>
        <taxon>Brachypodium</taxon>
    </lineage>
</organism>
<comment type="pathway">
    <text evidence="1">Protein modification; protein ubiquitination.</text>
</comment>
<dbReference type="Pfam" id="PF22486">
    <property type="entry name" value="MATH_2"/>
    <property type="match status" value="1"/>
</dbReference>
<dbReference type="Gene3D" id="1.25.40.420">
    <property type="match status" value="1"/>
</dbReference>
<dbReference type="InterPro" id="IPR056423">
    <property type="entry name" value="BACK_BPM_SPOP"/>
</dbReference>
<evidence type="ECO:0000313" key="6">
    <source>
        <dbReference type="EMBL" id="PNT69374.1"/>
    </source>
</evidence>
<dbReference type="OrthoDB" id="6359816at2759"/>
<dbReference type="SMART" id="SM00225">
    <property type="entry name" value="BTB"/>
    <property type="match status" value="1"/>
</dbReference>
<evidence type="ECO:0000256" key="1">
    <source>
        <dbReference type="ARBA" id="ARBA00004906"/>
    </source>
</evidence>
<evidence type="ECO:0000313" key="7">
    <source>
        <dbReference type="EnsemblPlants" id="PNT69374"/>
    </source>
</evidence>
<evidence type="ECO:0008006" key="9">
    <source>
        <dbReference type="Google" id="ProtNLM"/>
    </source>
</evidence>
<dbReference type="SUPFAM" id="SSF49599">
    <property type="entry name" value="TRAF domain-like"/>
    <property type="match status" value="1"/>
</dbReference>
<feature type="compositionally biased region" description="Low complexity" evidence="3">
    <location>
        <begin position="1"/>
        <end position="18"/>
    </location>
</feature>
<dbReference type="AlphaFoldDB" id="A0A2K2D522"/>
<feature type="region of interest" description="Disordered" evidence="3">
    <location>
        <begin position="1"/>
        <end position="20"/>
    </location>
</feature>
<name>A0A2K2D522_BRADI</name>
<dbReference type="SUPFAM" id="SSF54695">
    <property type="entry name" value="POZ domain"/>
    <property type="match status" value="1"/>
</dbReference>
<dbReference type="Gramene" id="PNT69374">
    <property type="protein sequence ID" value="PNT69374"/>
    <property type="gene ID" value="BRADI_3g54372v3"/>
</dbReference>
<dbReference type="InterPro" id="IPR002083">
    <property type="entry name" value="MATH/TRAF_dom"/>
</dbReference>
<protein>
    <recommendedName>
        <fullName evidence="9">BTB domain-containing protein</fullName>
    </recommendedName>
</protein>
<dbReference type="InterPro" id="IPR000210">
    <property type="entry name" value="BTB/POZ_dom"/>
</dbReference>